<comment type="caution">
    <text evidence="3">The sequence shown here is derived from an EMBL/GenBank/DDBJ whole genome shotgun (WGS) entry which is preliminary data.</text>
</comment>
<dbReference type="InterPro" id="IPR041682">
    <property type="entry name" value="AAA_14"/>
</dbReference>
<dbReference type="InterPro" id="IPR027417">
    <property type="entry name" value="P-loop_NTPase"/>
</dbReference>
<evidence type="ECO:0000313" key="4">
    <source>
        <dbReference type="Proteomes" id="UP000241093"/>
    </source>
</evidence>
<feature type="domain" description="AAA" evidence="1">
    <location>
        <begin position="23"/>
        <end position="168"/>
    </location>
</feature>
<dbReference type="PANTHER" id="PTHR33295:SF18">
    <property type="entry name" value="AAA+ ATPASE DOMAIN-CONTAINING PROTEIN"/>
    <property type="match status" value="1"/>
</dbReference>
<gene>
    <name evidence="3" type="ORF">MLEAa_7220</name>
</gene>
<sequence>MENMIIPRDFYLNQLLDKKDNGRVKVITGIRRCGKSELLFTLYKDYLLSTGVKKKQIIALQLDGDENIKYRDPLALGSYIRKQIKSKSKRYYVFIDEIQFCYAVFNPYIKETEPSITFIDTVLGLMKIPNIDLYITGSNSKMLSSEILTQFSDRGDQIHVQPFSFSEIYHLFDNTQDALTHYLNYGGMPEIYKLKTEEQKVQHLKQLFKTTYIRDVLLKYDIKNEEQILDKLLDFVSSVVGSLVSFNNLSKQFAANDQIKISPNTIQKYLSYFEESFVLSNARRYDIKGSEYFRSPSKYYFADIGLRNARLNFRQIEDNHLTENVIYNELIKRGYNVDVGMVKYEVNKANTRQKRQAEVDFVANLGHKRYYIQYADNINTKEKREQETNSLLRIKDNFKKIVVVKDNIIAKHDDNGILYLGLKQFLLEPNAIDI</sequence>
<evidence type="ECO:0000259" key="2">
    <source>
        <dbReference type="Pfam" id="PF13635"/>
    </source>
</evidence>
<dbReference type="InterPro" id="IPR025420">
    <property type="entry name" value="DUF4143"/>
</dbReference>
<evidence type="ECO:0000259" key="1">
    <source>
        <dbReference type="Pfam" id="PF13173"/>
    </source>
</evidence>
<dbReference type="AlphaFoldDB" id="A0A2T4I9E1"/>
<feature type="domain" description="DUF4143" evidence="2">
    <location>
        <begin position="219"/>
        <end position="372"/>
    </location>
</feature>
<dbReference type="EMBL" id="LAUU01000010">
    <property type="protein sequence ID" value="PTD31109.1"/>
    <property type="molecule type" value="Genomic_DNA"/>
</dbReference>
<dbReference type="Pfam" id="PF13635">
    <property type="entry name" value="DUF4143"/>
    <property type="match status" value="1"/>
</dbReference>
<protein>
    <submittedName>
        <fullName evidence="3">Putative ATPase</fullName>
    </submittedName>
</protein>
<reference evidence="3 4" key="1">
    <citation type="submission" date="2015-04" db="EMBL/GenBank/DDBJ databases">
        <title>Genome sequence of Mycoplasma leachii strain 06049.</title>
        <authorList>
            <person name="Sirand-Pugnet P."/>
            <person name="Breton M."/>
            <person name="Dordet-Frisoni E."/>
            <person name="Baranowski E."/>
            <person name="Barre A."/>
            <person name="Couture C."/>
            <person name="Dupuy V."/>
            <person name="Gaurivaud P."/>
            <person name="Jacob D."/>
            <person name="Lemaitre C."/>
            <person name="Manso-Silvan L."/>
            <person name="Nikolski M."/>
            <person name="Nouvel L.-X."/>
            <person name="Poumarat F."/>
            <person name="Tardy F."/>
            <person name="Thebault P."/>
            <person name="Theil S."/>
            <person name="Citti C."/>
            <person name="Thiaucourt F."/>
            <person name="Blanchard A."/>
        </authorList>
    </citation>
    <scope>NUCLEOTIDE SEQUENCE [LARGE SCALE GENOMIC DNA]</scope>
    <source>
        <strain evidence="3 4">06049</strain>
    </source>
</reference>
<organism evidence="3 4">
    <name type="scientific">Mycoplasma leachii 06049</name>
    <dbReference type="NCBI Taxonomy" id="1188244"/>
    <lineage>
        <taxon>Bacteria</taxon>
        <taxon>Bacillati</taxon>
        <taxon>Mycoplasmatota</taxon>
        <taxon>Mollicutes</taxon>
        <taxon>Mycoplasmataceae</taxon>
        <taxon>Mycoplasma</taxon>
    </lineage>
</organism>
<dbReference type="Pfam" id="PF13173">
    <property type="entry name" value="AAA_14"/>
    <property type="match status" value="1"/>
</dbReference>
<dbReference type="SUPFAM" id="SSF52540">
    <property type="entry name" value="P-loop containing nucleoside triphosphate hydrolases"/>
    <property type="match status" value="1"/>
</dbReference>
<proteinExistence type="predicted"/>
<evidence type="ECO:0000313" key="3">
    <source>
        <dbReference type="EMBL" id="PTD31109.1"/>
    </source>
</evidence>
<dbReference type="PANTHER" id="PTHR33295">
    <property type="entry name" value="ATPASE"/>
    <property type="match status" value="1"/>
</dbReference>
<name>A0A2T4I9E1_9MOLU</name>
<accession>A0A2T4I9E1</accession>
<dbReference type="Proteomes" id="UP000241093">
    <property type="component" value="Unassembled WGS sequence"/>
</dbReference>
<dbReference type="RefSeq" id="WP_107670107.1">
    <property type="nucleotide sequence ID" value="NZ_LAUU01000010.1"/>
</dbReference>